<sequence>MIRRIDRYVWRELTGAFVAATLVLLMVSFSGLFADLLGKIARGKVPAALLLSQVGLRSVDILPLLLPLALFLGVMLGLGRLYRDSEMAVLASLGLGIAELKRAILALALPVALMVGLASLWLSPLAQRAAARMIEEANKSLLVIGLEPGRFVELPGRSAVIYLSDMSEDGSEFRRLFVASEREGRLDVVTARSGELFLEAQGDERYLSLTDGFRVEGDPNALDFRMMRFARNDIRVPDSERAEVGRPESQRSLPVLLAAEDPASQAELHWRLAAPIASLLLVLLALPLARTPPRAARYGGLLIALLGYVVYLNMLAVGRSLIADGTLPGWLGLWWVHAAVAVIAIGLLRRQSRANRPRLRARGAA</sequence>
<organism evidence="13 14">
    <name type="scientific">Aquimonas voraii</name>
    <dbReference type="NCBI Taxonomy" id="265719"/>
    <lineage>
        <taxon>Bacteria</taxon>
        <taxon>Pseudomonadati</taxon>
        <taxon>Pseudomonadota</taxon>
        <taxon>Gammaproteobacteria</taxon>
        <taxon>Lysobacterales</taxon>
        <taxon>Lysobacteraceae</taxon>
        <taxon>Aquimonas</taxon>
    </lineage>
</organism>
<protein>
    <recommendedName>
        <fullName evidence="4">Lipopolysaccharide export system permease protein LptF</fullName>
    </recommendedName>
</protein>
<dbReference type="EMBL" id="FNAG01000002">
    <property type="protein sequence ID" value="SDD39318.1"/>
    <property type="molecule type" value="Genomic_DNA"/>
</dbReference>
<keyword evidence="9 12" id="KW-1133">Transmembrane helix</keyword>
<comment type="subcellular location">
    <subcellularLocation>
        <location evidence="2">Cell inner membrane</location>
        <topology evidence="2">Multi-pass membrane protein</topology>
    </subcellularLocation>
</comment>
<comment type="similarity">
    <text evidence="3">Belongs to the LptF/LptG family.</text>
</comment>
<reference evidence="13 14" key="1">
    <citation type="submission" date="2016-10" db="EMBL/GenBank/DDBJ databases">
        <authorList>
            <person name="de Groot N.N."/>
        </authorList>
    </citation>
    <scope>NUCLEOTIDE SEQUENCE [LARGE SCALE GENOMIC DNA]</scope>
    <source>
        <strain evidence="13 14">DSM 16957</strain>
    </source>
</reference>
<dbReference type="AlphaFoldDB" id="A0A1G6UD59"/>
<evidence type="ECO:0000256" key="5">
    <source>
        <dbReference type="ARBA" id="ARBA00022448"/>
    </source>
</evidence>
<dbReference type="GO" id="GO:0015920">
    <property type="term" value="P:lipopolysaccharide transport"/>
    <property type="evidence" value="ECO:0007669"/>
    <property type="project" value="TreeGrafter"/>
</dbReference>
<dbReference type="GO" id="GO:0055085">
    <property type="term" value="P:transmembrane transport"/>
    <property type="evidence" value="ECO:0007669"/>
    <property type="project" value="InterPro"/>
</dbReference>
<dbReference type="PANTHER" id="PTHR33529">
    <property type="entry name" value="SLR0882 PROTEIN-RELATED"/>
    <property type="match status" value="1"/>
</dbReference>
<feature type="transmembrane region" description="Helical" evidence="12">
    <location>
        <begin position="103"/>
        <end position="122"/>
    </location>
</feature>
<evidence type="ECO:0000256" key="11">
    <source>
        <dbReference type="ARBA" id="ARBA00026081"/>
    </source>
</evidence>
<evidence type="ECO:0000256" key="2">
    <source>
        <dbReference type="ARBA" id="ARBA00004429"/>
    </source>
</evidence>
<dbReference type="InterPro" id="IPR005495">
    <property type="entry name" value="LptG/LptF_permease"/>
</dbReference>
<comment type="function">
    <text evidence="1">Part of the ABC transporter complex LptBFG involved in the translocation of lipopolysaccharide (LPS) from the inner membrane to the outer membrane.</text>
</comment>
<dbReference type="InterPro" id="IPR030922">
    <property type="entry name" value="LptF"/>
</dbReference>
<feature type="transmembrane region" description="Helical" evidence="12">
    <location>
        <begin position="268"/>
        <end position="289"/>
    </location>
</feature>
<dbReference type="PANTHER" id="PTHR33529:SF7">
    <property type="entry name" value="LIPOPOLYSACCHARIDE EXPORT SYSTEM PERMEASE PROTEIN LPTF"/>
    <property type="match status" value="1"/>
</dbReference>
<keyword evidence="8 12" id="KW-0812">Transmembrane</keyword>
<evidence type="ECO:0000256" key="9">
    <source>
        <dbReference type="ARBA" id="ARBA00022989"/>
    </source>
</evidence>
<keyword evidence="6" id="KW-1003">Cell membrane</keyword>
<evidence type="ECO:0000256" key="8">
    <source>
        <dbReference type="ARBA" id="ARBA00022692"/>
    </source>
</evidence>
<evidence type="ECO:0000256" key="12">
    <source>
        <dbReference type="SAM" id="Phobius"/>
    </source>
</evidence>
<evidence type="ECO:0000313" key="13">
    <source>
        <dbReference type="EMBL" id="SDD39318.1"/>
    </source>
</evidence>
<dbReference type="Pfam" id="PF03739">
    <property type="entry name" value="LptF_LptG"/>
    <property type="match status" value="1"/>
</dbReference>
<evidence type="ECO:0000256" key="3">
    <source>
        <dbReference type="ARBA" id="ARBA00007725"/>
    </source>
</evidence>
<comment type="subunit">
    <text evidence="11">Component of the lipopolysaccharide transport and assembly complex. The LptBFG transporter is composed of two ATP-binding proteins (LptB) and two transmembrane proteins (LptF and LptG).</text>
</comment>
<keyword evidence="14" id="KW-1185">Reference proteome</keyword>
<keyword evidence="5" id="KW-0813">Transport</keyword>
<dbReference type="STRING" id="265719.SAMN04488509_102283"/>
<evidence type="ECO:0000313" key="14">
    <source>
        <dbReference type="Proteomes" id="UP000199603"/>
    </source>
</evidence>
<name>A0A1G6UD59_9GAMM</name>
<evidence type="ECO:0000256" key="10">
    <source>
        <dbReference type="ARBA" id="ARBA00023136"/>
    </source>
</evidence>
<keyword evidence="7" id="KW-0997">Cell inner membrane</keyword>
<evidence type="ECO:0000256" key="1">
    <source>
        <dbReference type="ARBA" id="ARBA00002265"/>
    </source>
</evidence>
<dbReference type="GO" id="GO:0043190">
    <property type="term" value="C:ATP-binding cassette (ABC) transporter complex"/>
    <property type="evidence" value="ECO:0007669"/>
    <property type="project" value="InterPro"/>
</dbReference>
<feature type="transmembrane region" description="Helical" evidence="12">
    <location>
        <begin position="328"/>
        <end position="348"/>
    </location>
</feature>
<dbReference type="NCBIfam" id="TIGR04407">
    <property type="entry name" value="LptF_YjgP"/>
    <property type="match status" value="1"/>
</dbReference>
<feature type="transmembrane region" description="Helical" evidence="12">
    <location>
        <begin position="61"/>
        <end position="82"/>
    </location>
</feature>
<proteinExistence type="inferred from homology"/>
<evidence type="ECO:0000256" key="6">
    <source>
        <dbReference type="ARBA" id="ARBA00022475"/>
    </source>
</evidence>
<dbReference type="RefSeq" id="WP_176764032.1">
    <property type="nucleotide sequence ID" value="NZ_FNAG01000002.1"/>
</dbReference>
<dbReference type="Proteomes" id="UP000199603">
    <property type="component" value="Unassembled WGS sequence"/>
</dbReference>
<evidence type="ECO:0000256" key="4">
    <source>
        <dbReference type="ARBA" id="ARBA00014213"/>
    </source>
</evidence>
<feature type="transmembrane region" description="Helical" evidence="12">
    <location>
        <begin position="301"/>
        <end position="322"/>
    </location>
</feature>
<keyword evidence="10 12" id="KW-0472">Membrane</keyword>
<accession>A0A1G6UD59</accession>
<gene>
    <name evidence="13" type="ORF">SAMN04488509_102283</name>
</gene>
<feature type="transmembrane region" description="Helical" evidence="12">
    <location>
        <begin position="12"/>
        <end position="34"/>
    </location>
</feature>
<evidence type="ECO:0000256" key="7">
    <source>
        <dbReference type="ARBA" id="ARBA00022519"/>
    </source>
</evidence>